<evidence type="ECO:0000313" key="1">
    <source>
        <dbReference type="EMBL" id="MFD2693720.1"/>
    </source>
</evidence>
<gene>
    <name evidence="1" type="ORF">ACFSUE_08805</name>
</gene>
<comment type="caution">
    <text evidence="1">The sequence shown here is derived from an EMBL/GenBank/DDBJ whole genome shotgun (WGS) entry which is preliminary data.</text>
</comment>
<name>A0ABW5S2I7_9BACL</name>
<dbReference type="RefSeq" id="WP_253064846.1">
    <property type="nucleotide sequence ID" value="NZ_JAMXWM010000032.1"/>
</dbReference>
<sequence length="46" mass="5099">MKKIVTIVSVLLVLGLAGALLYVQFSPDYVVPKQEGWINQMSKSFS</sequence>
<evidence type="ECO:0000313" key="2">
    <source>
        <dbReference type="Proteomes" id="UP001597399"/>
    </source>
</evidence>
<reference evidence="2" key="1">
    <citation type="journal article" date="2019" name="Int. J. Syst. Evol. Microbiol.">
        <title>The Global Catalogue of Microorganisms (GCM) 10K type strain sequencing project: providing services to taxonomists for standard genome sequencing and annotation.</title>
        <authorList>
            <consortium name="The Broad Institute Genomics Platform"/>
            <consortium name="The Broad Institute Genome Sequencing Center for Infectious Disease"/>
            <person name="Wu L."/>
            <person name="Ma J."/>
        </authorList>
    </citation>
    <scope>NUCLEOTIDE SEQUENCE [LARGE SCALE GENOMIC DNA]</scope>
    <source>
        <strain evidence="2">TISTR 2466</strain>
    </source>
</reference>
<keyword evidence="2" id="KW-1185">Reference proteome</keyword>
<dbReference type="EMBL" id="JBHUMQ010000019">
    <property type="protein sequence ID" value="MFD2693720.1"/>
    <property type="molecule type" value="Genomic_DNA"/>
</dbReference>
<dbReference type="Proteomes" id="UP001597399">
    <property type="component" value="Unassembled WGS sequence"/>
</dbReference>
<proteinExistence type="predicted"/>
<protein>
    <submittedName>
        <fullName evidence="1">Uncharacterized protein</fullName>
    </submittedName>
</protein>
<organism evidence="1 2">
    <name type="scientific">Sporolactobacillus shoreicorticis</name>
    <dbReference type="NCBI Taxonomy" id="1923877"/>
    <lineage>
        <taxon>Bacteria</taxon>
        <taxon>Bacillati</taxon>
        <taxon>Bacillota</taxon>
        <taxon>Bacilli</taxon>
        <taxon>Bacillales</taxon>
        <taxon>Sporolactobacillaceae</taxon>
        <taxon>Sporolactobacillus</taxon>
    </lineage>
</organism>
<accession>A0ABW5S2I7</accession>